<gene>
    <name evidence="2" type="ORF">J7I44_00285</name>
</gene>
<dbReference type="Pfam" id="PF14542">
    <property type="entry name" value="Acetyltransf_CG"/>
    <property type="match status" value="1"/>
</dbReference>
<dbReference type="PANTHER" id="PTHR31435:SF9">
    <property type="entry name" value="PROTEIN NATD1"/>
    <property type="match status" value="1"/>
</dbReference>
<feature type="domain" description="N-acetyltransferase" evidence="1">
    <location>
        <begin position="6"/>
        <end position="91"/>
    </location>
</feature>
<name>A0ABS4DI50_9GAMM</name>
<organism evidence="2 3">
    <name type="scientific">Frateuria flava</name>
    <dbReference type="NCBI Taxonomy" id="2821489"/>
    <lineage>
        <taxon>Bacteria</taxon>
        <taxon>Pseudomonadati</taxon>
        <taxon>Pseudomonadota</taxon>
        <taxon>Gammaproteobacteria</taxon>
        <taxon>Lysobacterales</taxon>
        <taxon>Rhodanobacteraceae</taxon>
        <taxon>Frateuria</taxon>
    </lineage>
</organism>
<reference evidence="2 3" key="1">
    <citation type="submission" date="2021-04" db="EMBL/GenBank/DDBJ databases">
        <authorList>
            <person name="Huq M.A."/>
        </authorList>
    </citation>
    <scope>NUCLEOTIDE SEQUENCE [LARGE SCALE GENOMIC DNA]</scope>
    <source>
        <strain evidence="2 3">MAH-13</strain>
    </source>
</reference>
<comment type="caution">
    <text evidence="2">The sequence shown here is derived from an EMBL/GenBank/DDBJ whole genome shotgun (WGS) entry which is preliminary data.</text>
</comment>
<evidence type="ECO:0000313" key="2">
    <source>
        <dbReference type="EMBL" id="MBP1472722.1"/>
    </source>
</evidence>
<proteinExistence type="predicted"/>
<dbReference type="SUPFAM" id="SSF55729">
    <property type="entry name" value="Acyl-CoA N-acyltransferases (Nat)"/>
    <property type="match status" value="1"/>
</dbReference>
<dbReference type="EMBL" id="JAGJRS010000001">
    <property type="protein sequence ID" value="MBP1472722.1"/>
    <property type="molecule type" value="Genomic_DNA"/>
</dbReference>
<dbReference type="InterPro" id="IPR045057">
    <property type="entry name" value="Gcn5-rel_NAT"/>
</dbReference>
<dbReference type="InterPro" id="IPR016181">
    <property type="entry name" value="Acyl_CoA_acyltransferase"/>
</dbReference>
<protein>
    <submittedName>
        <fullName evidence="2">N-acetyltransferase</fullName>
    </submittedName>
</protein>
<dbReference type="Proteomes" id="UP000823790">
    <property type="component" value="Unassembled WGS sequence"/>
</dbReference>
<keyword evidence="3" id="KW-1185">Reference proteome</keyword>
<evidence type="ECO:0000313" key="3">
    <source>
        <dbReference type="Proteomes" id="UP000823790"/>
    </source>
</evidence>
<sequence length="91" mass="9946">MSFDVRHDPSAQRFETVVDGQPCELDYRLSGKVMTITHTGVPVAVEGRGIASALTQAAMETARAEGWMVVPACAYAAAWLRRHPEFADLRA</sequence>
<dbReference type="PROSITE" id="PS51729">
    <property type="entry name" value="GNAT_YJDJ"/>
    <property type="match status" value="1"/>
</dbReference>
<evidence type="ECO:0000259" key="1">
    <source>
        <dbReference type="PROSITE" id="PS51729"/>
    </source>
</evidence>
<dbReference type="InterPro" id="IPR031165">
    <property type="entry name" value="GNAT_YJDJ"/>
</dbReference>
<dbReference type="Gene3D" id="3.40.630.30">
    <property type="match status" value="1"/>
</dbReference>
<accession>A0ABS4DI50</accession>
<dbReference type="RefSeq" id="WP_209614459.1">
    <property type="nucleotide sequence ID" value="NZ_JAGJRS010000001.1"/>
</dbReference>
<dbReference type="PANTHER" id="PTHR31435">
    <property type="entry name" value="PROTEIN NATD1"/>
    <property type="match status" value="1"/>
</dbReference>